<dbReference type="STRING" id="1560234.SP90_01375"/>
<dbReference type="RefSeq" id="WP_066851797.1">
    <property type="nucleotide sequence ID" value="NZ_JXMS01000002.1"/>
</dbReference>
<dbReference type="SUPFAM" id="SSF53335">
    <property type="entry name" value="S-adenosyl-L-methionine-dependent methyltransferases"/>
    <property type="match status" value="1"/>
</dbReference>
<organism evidence="2 3">
    <name type="scientific">Halodesulfovibrio spirochaetisodalis</name>
    <dbReference type="NCBI Taxonomy" id="1560234"/>
    <lineage>
        <taxon>Bacteria</taxon>
        <taxon>Pseudomonadati</taxon>
        <taxon>Thermodesulfobacteriota</taxon>
        <taxon>Desulfovibrionia</taxon>
        <taxon>Desulfovibrionales</taxon>
        <taxon>Desulfovibrionaceae</taxon>
        <taxon>Halodesulfovibrio</taxon>
    </lineage>
</organism>
<dbReference type="InterPro" id="IPR029063">
    <property type="entry name" value="SAM-dependent_MTases_sf"/>
</dbReference>
<reference evidence="2 3" key="1">
    <citation type="submission" date="2015-01" db="EMBL/GenBank/DDBJ databases">
        <title>Desulfovibrio sp. JC271 draft genome sequence.</title>
        <authorList>
            <person name="Shivani Y."/>
            <person name="Subhash Y."/>
            <person name="Sasikala C."/>
            <person name="Ramana C.V."/>
        </authorList>
    </citation>
    <scope>NUCLEOTIDE SEQUENCE [LARGE SCALE GENOMIC DNA]</scope>
    <source>
        <strain evidence="2 3">JC271</strain>
    </source>
</reference>
<dbReference type="Proteomes" id="UP000091979">
    <property type="component" value="Unassembled WGS sequence"/>
</dbReference>
<dbReference type="OrthoDB" id="5504467at2"/>
<dbReference type="AlphaFoldDB" id="A0A1B7XMM1"/>
<dbReference type="PANTHER" id="PTHR43861">
    <property type="entry name" value="TRANS-ACONITATE 2-METHYLTRANSFERASE-RELATED"/>
    <property type="match status" value="1"/>
</dbReference>
<dbReference type="EMBL" id="JXMS01000002">
    <property type="protein sequence ID" value="OBQ56763.1"/>
    <property type="molecule type" value="Genomic_DNA"/>
</dbReference>
<sequence>MTNAWDKAAAIRKEQIESGLDITFCDIFIPYYLKLIKREAPTTFLEVGCGTGHLLKEIVSESIDCKAVEPSPKMYEIAKEHLKDQTVNISCCKIEDFNSLEQYDLILSHLCAQAVTDLGGWLNSISQLLAPQGTFVFAIPHPCFYNDYKKLIPSSKYSYMHEIDATISLSITLDSKNTIDGVPYKHRPLNCYINILRKNGFCLIGLDEIYPSPEVQAKYGATWDYPRYLVFHARLLED</sequence>
<evidence type="ECO:0000313" key="3">
    <source>
        <dbReference type="Proteomes" id="UP000091979"/>
    </source>
</evidence>
<dbReference type="Pfam" id="PF08242">
    <property type="entry name" value="Methyltransf_12"/>
    <property type="match status" value="1"/>
</dbReference>
<dbReference type="Gene3D" id="3.40.50.150">
    <property type="entry name" value="Vaccinia Virus protein VP39"/>
    <property type="match status" value="1"/>
</dbReference>
<name>A0A1B7XMM1_9BACT</name>
<dbReference type="PATRIC" id="fig|1560234.3.peg.1146"/>
<dbReference type="InterPro" id="IPR013217">
    <property type="entry name" value="Methyltransf_12"/>
</dbReference>
<dbReference type="CDD" id="cd02440">
    <property type="entry name" value="AdoMet_MTases"/>
    <property type="match status" value="1"/>
</dbReference>
<proteinExistence type="predicted"/>
<comment type="caution">
    <text evidence="2">The sequence shown here is derived from an EMBL/GenBank/DDBJ whole genome shotgun (WGS) entry which is preliminary data.</text>
</comment>
<evidence type="ECO:0000259" key="1">
    <source>
        <dbReference type="Pfam" id="PF08242"/>
    </source>
</evidence>
<accession>A0A1B7XMM1</accession>
<protein>
    <recommendedName>
        <fullName evidence="1">Methyltransferase type 12 domain-containing protein</fullName>
    </recommendedName>
</protein>
<feature type="domain" description="Methyltransferase type 12" evidence="1">
    <location>
        <begin position="45"/>
        <end position="135"/>
    </location>
</feature>
<evidence type="ECO:0000313" key="2">
    <source>
        <dbReference type="EMBL" id="OBQ56763.1"/>
    </source>
</evidence>
<gene>
    <name evidence="2" type="ORF">SP90_01375</name>
</gene>
<keyword evidence="3" id="KW-1185">Reference proteome</keyword>